<dbReference type="EMBL" id="BNDS01000023">
    <property type="protein sequence ID" value="GHI00459.1"/>
    <property type="molecule type" value="Genomic_DNA"/>
</dbReference>
<evidence type="ECO:0000313" key="1">
    <source>
        <dbReference type="EMBL" id="GHI00459.1"/>
    </source>
</evidence>
<reference evidence="1 2" key="1">
    <citation type="journal article" date="2022" name="Int. J. Syst. Evol. Microbiol.">
        <title>Neobacillus kokaensis sp. nov., isolated from soil.</title>
        <authorList>
            <person name="Yuki K."/>
            <person name="Matsubara H."/>
            <person name="Yamaguchi S."/>
        </authorList>
    </citation>
    <scope>NUCLEOTIDE SEQUENCE [LARGE SCALE GENOMIC DNA]</scope>
    <source>
        <strain evidence="1 2">LOB 377</strain>
    </source>
</reference>
<keyword evidence="2" id="KW-1185">Reference proteome</keyword>
<accession>A0ABQ3N9M3</accession>
<gene>
    <name evidence="1" type="ORF">AM1BK_40010</name>
</gene>
<dbReference type="Proteomes" id="UP000637074">
    <property type="component" value="Unassembled WGS sequence"/>
</dbReference>
<dbReference type="RefSeq" id="WP_191275899.1">
    <property type="nucleotide sequence ID" value="NZ_BNDS01000023.1"/>
</dbReference>
<comment type="caution">
    <text evidence="1">The sequence shown here is derived from an EMBL/GenBank/DDBJ whole genome shotgun (WGS) entry which is preliminary data.</text>
</comment>
<organism evidence="1 2">
    <name type="scientific">Neobacillus kokaensis</name>
    <dbReference type="NCBI Taxonomy" id="2759023"/>
    <lineage>
        <taxon>Bacteria</taxon>
        <taxon>Bacillati</taxon>
        <taxon>Bacillota</taxon>
        <taxon>Bacilli</taxon>
        <taxon>Bacillales</taxon>
        <taxon>Bacillaceae</taxon>
        <taxon>Neobacillus</taxon>
    </lineage>
</organism>
<protein>
    <recommendedName>
        <fullName evidence="3">Spore coat protein</fullName>
    </recommendedName>
</protein>
<sequence>MGKKSKQQSGISNQVISSIVNDVFAKNGINPSEIKISEEKRKEIKAMVSNLNKQVKAFVDGENKKMKKSKN</sequence>
<name>A0ABQ3N9M3_9BACI</name>
<evidence type="ECO:0000313" key="2">
    <source>
        <dbReference type="Proteomes" id="UP000637074"/>
    </source>
</evidence>
<evidence type="ECO:0008006" key="3">
    <source>
        <dbReference type="Google" id="ProtNLM"/>
    </source>
</evidence>
<proteinExistence type="predicted"/>